<evidence type="ECO:0000256" key="5">
    <source>
        <dbReference type="ARBA" id="ARBA00022670"/>
    </source>
</evidence>
<dbReference type="SUPFAM" id="SSF54001">
    <property type="entry name" value="Cysteine proteinases"/>
    <property type="match status" value="1"/>
</dbReference>
<evidence type="ECO:0000256" key="6">
    <source>
        <dbReference type="ARBA" id="ARBA00022801"/>
    </source>
</evidence>
<comment type="caution">
    <text evidence="13">The sequence shown here is derived from an EMBL/GenBank/DDBJ whole genome shotgun (WGS) entry which is preliminary data.</text>
</comment>
<keyword evidence="3" id="KW-0813">Transport</keyword>
<comment type="subcellular location">
    <subcellularLocation>
        <location evidence="1 11">Cytoplasm</location>
    </subcellularLocation>
</comment>
<dbReference type="Pfam" id="PF03416">
    <property type="entry name" value="Peptidase_C54"/>
    <property type="match status" value="1"/>
</dbReference>
<organism evidence="13 14">
    <name type="scientific">Streblomastix strix</name>
    <dbReference type="NCBI Taxonomy" id="222440"/>
    <lineage>
        <taxon>Eukaryota</taxon>
        <taxon>Metamonada</taxon>
        <taxon>Preaxostyla</taxon>
        <taxon>Oxymonadida</taxon>
        <taxon>Streblomastigidae</taxon>
        <taxon>Streblomastix</taxon>
    </lineage>
</organism>
<keyword evidence="7" id="KW-0788">Thiol protease</keyword>
<evidence type="ECO:0000256" key="10">
    <source>
        <dbReference type="ARBA" id="ARBA00029362"/>
    </source>
</evidence>
<keyword evidence="9 11" id="KW-0072">Autophagy</keyword>
<evidence type="ECO:0000256" key="7">
    <source>
        <dbReference type="ARBA" id="ARBA00022807"/>
    </source>
</evidence>
<dbReference type="EC" id="3.4.22.-" evidence="11"/>
<sequence>MDTIGCVVSPSTSELEGQFQALGNLIEGASQFFLFAQSRLFLSFRHGFAPTRRGITTDAGFACMIRSGQMLAAEALQRVFFGSQFTFDPLKIPLCIKYQWFTSLFSEEMTNSNTRHLHPFSIQNLIETATKFNKPEGSWVGPGVIANVIAELFNCIPIGNNYQLIAVYVCEQGLNTIFMPDVLKLMQNSDNKQIQQQKRINQIGSMSISAMDPSMCFGFLVTSETELRDLHKRIKTAFSESNADLSEKEQNETNYSEKQPFLFFDEYSMDQRFSSMSDDACMDADEIDILDSVVNVQ</sequence>
<accession>A0A5J4WC99</accession>
<feature type="domain" description="Peptidase C54 catalytic" evidence="12">
    <location>
        <begin position="35"/>
        <end position="195"/>
    </location>
</feature>
<dbReference type="GO" id="GO:0005737">
    <property type="term" value="C:cytoplasm"/>
    <property type="evidence" value="ECO:0007669"/>
    <property type="project" value="UniProtKB-SubCell"/>
</dbReference>
<evidence type="ECO:0000256" key="4">
    <source>
        <dbReference type="ARBA" id="ARBA00022490"/>
    </source>
</evidence>
<dbReference type="GO" id="GO:0016485">
    <property type="term" value="P:protein processing"/>
    <property type="evidence" value="ECO:0007669"/>
    <property type="project" value="TreeGrafter"/>
</dbReference>
<comment type="function">
    <text evidence="11">Cysteine protease that plays a key role in autophagy by mediating both proteolytic activation and delipidation of ATG8 family proteins.</text>
</comment>
<evidence type="ECO:0000256" key="2">
    <source>
        <dbReference type="ARBA" id="ARBA00010958"/>
    </source>
</evidence>
<gene>
    <name evidence="13" type="ORF">EZS28_012025</name>
</gene>
<proteinExistence type="inferred from homology"/>
<evidence type="ECO:0000256" key="11">
    <source>
        <dbReference type="RuleBase" id="RU363115"/>
    </source>
</evidence>
<evidence type="ECO:0000256" key="9">
    <source>
        <dbReference type="ARBA" id="ARBA00023006"/>
    </source>
</evidence>
<dbReference type="OrthoDB" id="2960936at2759"/>
<evidence type="ECO:0000313" key="13">
    <source>
        <dbReference type="EMBL" id="KAA6392450.1"/>
    </source>
</evidence>
<evidence type="ECO:0000256" key="8">
    <source>
        <dbReference type="ARBA" id="ARBA00022927"/>
    </source>
</evidence>
<keyword evidence="4 11" id="KW-0963">Cytoplasm</keyword>
<dbReference type="PANTHER" id="PTHR22624">
    <property type="entry name" value="CYSTEINE PROTEASE ATG4"/>
    <property type="match status" value="1"/>
</dbReference>
<dbReference type="PANTHER" id="PTHR22624:SF49">
    <property type="entry name" value="CYSTEINE PROTEASE"/>
    <property type="match status" value="1"/>
</dbReference>
<dbReference type="GO" id="GO:0034727">
    <property type="term" value="P:piecemeal microautophagy of the nucleus"/>
    <property type="evidence" value="ECO:0007669"/>
    <property type="project" value="TreeGrafter"/>
</dbReference>
<evidence type="ECO:0000259" key="12">
    <source>
        <dbReference type="Pfam" id="PF03416"/>
    </source>
</evidence>
<reference evidence="13 14" key="1">
    <citation type="submission" date="2019-03" db="EMBL/GenBank/DDBJ databases">
        <title>Single cell metagenomics reveals metabolic interactions within the superorganism composed of flagellate Streblomastix strix and complex community of Bacteroidetes bacteria on its surface.</title>
        <authorList>
            <person name="Treitli S.C."/>
            <person name="Kolisko M."/>
            <person name="Husnik F."/>
            <person name="Keeling P."/>
            <person name="Hampl V."/>
        </authorList>
    </citation>
    <scope>NUCLEOTIDE SEQUENCE [LARGE SCALE GENOMIC DNA]</scope>
    <source>
        <strain evidence="13">ST1C</strain>
    </source>
</reference>
<dbReference type="InterPro" id="IPR038765">
    <property type="entry name" value="Papain-like_cys_pep_sf"/>
</dbReference>
<dbReference type="GO" id="GO:0019786">
    <property type="term" value="F:protein-phosphatidylethanolamide deconjugating activity"/>
    <property type="evidence" value="ECO:0007669"/>
    <property type="project" value="InterPro"/>
</dbReference>
<dbReference type="EMBL" id="SNRW01002537">
    <property type="protein sequence ID" value="KAA6392450.1"/>
    <property type="molecule type" value="Genomic_DNA"/>
</dbReference>
<evidence type="ECO:0000256" key="1">
    <source>
        <dbReference type="ARBA" id="ARBA00004496"/>
    </source>
</evidence>
<dbReference type="AlphaFoldDB" id="A0A5J4WC99"/>
<protein>
    <recommendedName>
        <fullName evidence="11">Cysteine protease</fullName>
        <ecNumber evidence="11">3.4.22.-</ecNumber>
    </recommendedName>
</protein>
<dbReference type="GO" id="GO:0015031">
    <property type="term" value="P:protein transport"/>
    <property type="evidence" value="ECO:0007669"/>
    <property type="project" value="UniProtKB-KW"/>
</dbReference>
<evidence type="ECO:0000256" key="3">
    <source>
        <dbReference type="ARBA" id="ARBA00022448"/>
    </source>
</evidence>
<dbReference type="GO" id="GO:0000423">
    <property type="term" value="P:mitophagy"/>
    <property type="evidence" value="ECO:0007669"/>
    <property type="project" value="TreeGrafter"/>
</dbReference>
<dbReference type="GO" id="GO:0004197">
    <property type="term" value="F:cysteine-type endopeptidase activity"/>
    <property type="evidence" value="ECO:0007669"/>
    <property type="project" value="TreeGrafter"/>
</dbReference>
<dbReference type="Proteomes" id="UP000324800">
    <property type="component" value="Unassembled WGS sequence"/>
</dbReference>
<dbReference type="GO" id="GO:0035973">
    <property type="term" value="P:aggrephagy"/>
    <property type="evidence" value="ECO:0007669"/>
    <property type="project" value="TreeGrafter"/>
</dbReference>
<evidence type="ECO:0000313" key="14">
    <source>
        <dbReference type="Proteomes" id="UP000324800"/>
    </source>
</evidence>
<comment type="similarity">
    <text evidence="2 11">Belongs to the peptidase C54 family.</text>
</comment>
<dbReference type="GO" id="GO:0000045">
    <property type="term" value="P:autophagosome assembly"/>
    <property type="evidence" value="ECO:0007669"/>
    <property type="project" value="TreeGrafter"/>
</dbReference>
<dbReference type="InterPro" id="IPR046792">
    <property type="entry name" value="Peptidase_C54_cat"/>
</dbReference>
<keyword evidence="5 11" id="KW-0645">Protease</keyword>
<keyword evidence="6 11" id="KW-0378">Hydrolase</keyword>
<name>A0A5J4WC99_9EUKA</name>
<dbReference type="InterPro" id="IPR005078">
    <property type="entry name" value="Peptidase_C54"/>
</dbReference>
<keyword evidence="8 11" id="KW-0653">Protein transport</keyword>
<comment type="catalytic activity">
    <reaction evidence="10">
        <text>[protein]-C-terminal L-amino acid-glycyl-phosphatidylethanolamide + H2O = [protein]-C-terminal L-amino acid-glycine + a 1,2-diacyl-sn-glycero-3-phosphoethanolamine</text>
        <dbReference type="Rhea" id="RHEA:67548"/>
        <dbReference type="Rhea" id="RHEA-COMP:17323"/>
        <dbReference type="Rhea" id="RHEA-COMP:17324"/>
        <dbReference type="ChEBI" id="CHEBI:15377"/>
        <dbReference type="ChEBI" id="CHEBI:64612"/>
        <dbReference type="ChEBI" id="CHEBI:172940"/>
        <dbReference type="ChEBI" id="CHEBI:172941"/>
    </reaction>
    <physiologicalReaction direction="left-to-right" evidence="10">
        <dbReference type="Rhea" id="RHEA:67549"/>
    </physiologicalReaction>
</comment>